<proteinExistence type="predicted"/>
<accession>A0ABN1ZLG1</accession>
<dbReference type="RefSeq" id="WP_344499434.1">
    <property type="nucleotide sequence ID" value="NZ_BAAAQD010000001.1"/>
</dbReference>
<name>A0ABN1ZLG1_9ACTN</name>
<dbReference type="Proteomes" id="UP001501470">
    <property type="component" value="Unassembled WGS sequence"/>
</dbReference>
<keyword evidence="2" id="KW-1185">Reference proteome</keyword>
<gene>
    <name evidence="1" type="ORF">GCM10009827_007270</name>
</gene>
<organism evidence="1 2">
    <name type="scientific">Dactylosporangium maewongense</name>
    <dbReference type="NCBI Taxonomy" id="634393"/>
    <lineage>
        <taxon>Bacteria</taxon>
        <taxon>Bacillati</taxon>
        <taxon>Actinomycetota</taxon>
        <taxon>Actinomycetes</taxon>
        <taxon>Micromonosporales</taxon>
        <taxon>Micromonosporaceae</taxon>
        <taxon>Dactylosporangium</taxon>
    </lineage>
</organism>
<reference evidence="1 2" key="1">
    <citation type="journal article" date="2019" name="Int. J. Syst. Evol. Microbiol.">
        <title>The Global Catalogue of Microorganisms (GCM) 10K type strain sequencing project: providing services to taxonomists for standard genome sequencing and annotation.</title>
        <authorList>
            <consortium name="The Broad Institute Genomics Platform"/>
            <consortium name="The Broad Institute Genome Sequencing Center for Infectious Disease"/>
            <person name="Wu L."/>
            <person name="Ma J."/>
        </authorList>
    </citation>
    <scope>NUCLEOTIDE SEQUENCE [LARGE SCALE GENOMIC DNA]</scope>
    <source>
        <strain evidence="1 2">JCM 15933</strain>
    </source>
</reference>
<dbReference type="EMBL" id="BAAAQD010000001">
    <property type="protein sequence ID" value="GAA1500705.1"/>
    <property type="molecule type" value="Genomic_DNA"/>
</dbReference>
<comment type="caution">
    <text evidence="1">The sequence shown here is derived from an EMBL/GenBank/DDBJ whole genome shotgun (WGS) entry which is preliminary data.</text>
</comment>
<protein>
    <submittedName>
        <fullName evidence="1">Uncharacterized protein</fullName>
    </submittedName>
</protein>
<evidence type="ECO:0000313" key="2">
    <source>
        <dbReference type="Proteomes" id="UP001501470"/>
    </source>
</evidence>
<evidence type="ECO:0000313" key="1">
    <source>
        <dbReference type="EMBL" id="GAA1500705.1"/>
    </source>
</evidence>
<sequence>MVVISSWSVQDPPQSRAEVARELVAVWFVHARRSLRLILKGC</sequence>